<gene>
    <name evidence="22" type="primary">LOC113866864</name>
</gene>
<dbReference type="PRINTS" id="PR00458">
    <property type="entry name" value="PEROXIDASE"/>
</dbReference>
<proteinExistence type="inferred from homology"/>
<keyword evidence="21" id="KW-1185">Reference proteome</keyword>
<dbReference type="AlphaFoldDB" id="A0A8B8LPW5"/>
<feature type="binding site" evidence="16">
    <location>
        <position position="263"/>
    </location>
    <ligand>
        <name>Ca(2+)</name>
        <dbReference type="ChEBI" id="CHEBI:29108"/>
        <label>2</label>
    </ligand>
</feature>
<dbReference type="FunFam" id="1.10.420.10:FF:000006">
    <property type="entry name" value="Peroxidase"/>
    <property type="match status" value="1"/>
</dbReference>
<feature type="binding site" evidence="16">
    <location>
        <position position="96"/>
    </location>
    <ligand>
        <name>Ca(2+)</name>
        <dbReference type="ChEBI" id="CHEBI:29108"/>
        <label>1</label>
    </ligand>
</feature>
<comment type="subcellular location">
    <subcellularLocation>
        <location evidence="3 19">Secreted</location>
    </subcellularLocation>
</comment>
<evidence type="ECO:0000256" key="2">
    <source>
        <dbReference type="ARBA" id="ARBA00002322"/>
    </source>
</evidence>
<evidence type="ECO:0000256" key="6">
    <source>
        <dbReference type="ARBA" id="ARBA00022617"/>
    </source>
</evidence>
<dbReference type="Pfam" id="PF00141">
    <property type="entry name" value="peroxidase"/>
    <property type="match status" value="1"/>
</dbReference>
<feature type="active site" description="Proton acceptor" evidence="14">
    <location>
        <position position="88"/>
    </location>
</feature>
<dbReference type="EC" id="1.11.1.7" evidence="4 19"/>
<feature type="binding site" evidence="16">
    <location>
        <position position="109"/>
    </location>
    <ligand>
        <name>Ca(2+)</name>
        <dbReference type="ChEBI" id="CHEBI:29108"/>
        <label>1</label>
    </ligand>
</feature>
<evidence type="ECO:0000313" key="22">
    <source>
        <dbReference type="RefSeq" id="XP_027357463.1"/>
    </source>
</evidence>
<evidence type="ECO:0000256" key="17">
    <source>
        <dbReference type="PIRSR" id="PIRSR600823-4"/>
    </source>
</evidence>
<evidence type="ECO:0000256" key="16">
    <source>
        <dbReference type="PIRSR" id="PIRSR600823-3"/>
    </source>
</evidence>
<comment type="similarity">
    <text evidence="19">Belongs to the peroxidase family. Classical plant (class III) peroxidase subfamily.</text>
</comment>
<feature type="binding site" description="axial binding residue" evidence="16">
    <location>
        <position position="215"/>
    </location>
    <ligand>
        <name>heme b</name>
        <dbReference type="ChEBI" id="CHEBI:60344"/>
    </ligand>
    <ligandPart>
        <name>Fe</name>
        <dbReference type="ChEBI" id="CHEBI:18248"/>
    </ligandPart>
</feature>
<feature type="binding site" evidence="16">
    <location>
        <position position="260"/>
    </location>
    <ligand>
        <name>Ca(2+)</name>
        <dbReference type="ChEBI" id="CHEBI:29108"/>
        <label>2</label>
    </ligand>
</feature>
<dbReference type="GO" id="GO:0020037">
    <property type="term" value="F:heme binding"/>
    <property type="evidence" value="ECO:0007669"/>
    <property type="project" value="UniProtKB-UniRule"/>
</dbReference>
<keyword evidence="8 19" id="KW-0732">Signal</keyword>
<feature type="domain" description="Plant heme peroxidase family profile" evidence="20">
    <location>
        <begin position="47"/>
        <end position="340"/>
    </location>
</feature>
<keyword evidence="6 19" id="KW-0349">Heme</keyword>
<evidence type="ECO:0000259" key="20">
    <source>
        <dbReference type="PROSITE" id="PS50873"/>
    </source>
</evidence>
<dbReference type="Gene3D" id="1.10.520.10">
    <property type="match status" value="1"/>
</dbReference>
<dbReference type="RefSeq" id="XP_027357463.1">
    <property type="nucleotide sequence ID" value="XM_027501662.1"/>
</dbReference>
<dbReference type="CDD" id="cd00693">
    <property type="entry name" value="secretory_peroxidase"/>
    <property type="match status" value="1"/>
</dbReference>
<dbReference type="PROSITE" id="PS00436">
    <property type="entry name" value="PEROXIDASE_2"/>
    <property type="match status" value="1"/>
</dbReference>
<evidence type="ECO:0000256" key="9">
    <source>
        <dbReference type="ARBA" id="ARBA00022837"/>
    </source>
</evidence>
<keyword evidence="9 16" id="KW-0106">Calcium</keyword>
<dbReference type="InterPro" id="IPR033905">
    <property type="entry name" value="Secretory_peroxidase"/>
</dbReference>
<comment type="cofactor">
    <cofactor evidence="16 19">
        <name>heme b</name>
        <dbReference type="ChEBI" id="CHEBI:60344"/>
    </cofactor>
    <text evidence="16 19">Binds 1 heme b (iron(II)-protoporphyrin IX) group per subunit.</text>
</comment>
<dbReference type="OrthoDB" id="2113341at2759"/>
<feature type="disulfide bond" evidence="18">
    <location>
        <begin position="90"/>
        <end position="95"/>
    </location>
</feature>
<dbReference type="InterPro" id="IPR002016">
    <property type="entry name" value="Haem_peroxidase"/>
</dbReference>
<dbReference type="PANTHER" id="PTHR31517:SF48">
    <property type="entry name" value="PEROXIDASE 16-RELATED"/>
    <property type="match status" value="1"/>
</dbReference>
<feature type="disulfide bond" evidence="18">
    <location>
        <begin position="57"/>
        <end position="137"/>
    </location>
</feature>
<keyword evidence="12 18" id="KW-1015">Disulfide bond</keyword>
<keyword evidence="19" id="KW-0964">Secreted</keyword>
<feature type="disulfide bond" evidence="18">
    <location>
        <begin position="222"/>
        <end position="248"/>
    </location>
</feature>
<organism evidence="21 22">
    <name type="scientific">Abrus precatorius</name>
    <name type="common">Indian licorice</name>
    <name type="synonym">Glycine abrus</name>
    <dbReference type="NCBI Taxonomy" id="3816"/>
    <lineage>
        <taxon>Eukaryota</taxon>
        <taxon>Viridiplantae</taxon>
        <taxon>Streptophyta</taxon>
        <taxon>Embryophyta</taxon>
        <taxon>Tracheophyta</taxon>
        <taxon>Spermatophyta</taxon>
        <taxon>Magnoliopsida</taxon>
        <taxon>eudicotyledons</taxon>
        <taxon>Gunneridae</taxon>
        <taxon>Pentapetalae</taxon>
        <taxon>rosids</taxon>
        <taxon>fabids</taxon>
        <taxon>Fabales</taxon>
        <taxon>Fabaceae</taxon>
        <taxon>Papilionoideae</taxon>
        <taxon>50 kb inversion clade</taxon>
        <taxon>NPAAA clade</taxon>
        <taxon>indigoferoid/millettioid clade</taxon>
        <taxon>Abreae</taxon>
        <taxon>Abrus</taxon>
    </lineage>
</organism>
<dbReference type="PANTHER" id="PTHR31517">
    <property type="match status" value="1"/>
</dbReference>
<name>A0A8B8LPW5_ABRPR</name>
<evidence type="ECO:0000256" key="18">
    <source>
        <dbReference type="PIRSR" id="PIRSR600823-5"/>
    </source>
</evidence>
<evidence type="ECO:0000256" key="13">
    <source>
        <dbReference type="ARBA" id="ARBA00023180"/>
    </source>
</evidence>
<evidence type="ECO:0000256" key="12">
    <source>
        <dbReference type="ARBA" id="ARBA00023157"/>
    </source>
</evidence>
<evidence type="ECO:0000313" key="21">
    <source>
        <dbReference type="Proteomes" id="UP000694853"/>
    </source>
</evidence>
<feature type="signal peptide" evidence="19">
    <location>
        <begin position="1"/>
        <end position="30"/>
    </location>
</feature>
<feature type="site" description="Transition state stabilizer" evidence="17">
    <location>
        <position position="84"/>
    </location>
</feature>
<keyword evidence="13" id="KW-0325">Glycoprotein</keyword>
<comment type="cofactor">
    <cofactor evidence="16 19">
        <name>Ca(2+)</name>
        <dbReference type="ChEBI" id="CHEBI:29108"/>
    </cofactor>
    <text evidence="16 19">Binds 2 calcium ions per subunit.</text>
</comment>
<dbReference type="FunFam" id="1.10.520.10:FF:000009">
    <property type="entry name" value="Peroxidase"/>
    <property type="match status" value="1"/>
</dbReference>
<evidence type="ECO:0000256" key="1">
    <source>
        <dbReference type="ARBA" id="ARBA00000189"/>
    </source>
</evidence>
<keyword evidence="5 19" id="KW-0575">Peroxidase</keyword>
<feature type="binding site" evidence="15">
    <location>
        <position position="184"/>
    </location>
    <ligand>
        <name>substrate</name>
    </ligand>
</feature>
<feature type="binding site" evidence="16">
    <location>
        <position position="92"/>
    </location>
    <ligand>
        <name>Ca(2+)</name>
        <dbReference type="ChEBI" id="CHEBI:29108"/>
        <label>1</label>
    </ligand>
</feature>
<feature type="binding site" evidence="16">
    <location>
        <position position="216"/>
    </location>
    <ligand>
        <name>Ca(2+)</name>
        <dbReference type="ChEBI" id="CHEBI:29108"/>
        <label>2</label>
    </ligand>
</feature>
<keyword evidence="7 16" id="KW-0479">Metal-binding</keyword>
<keyword evidence="11 16" id="KW-0408">Iron</keyword>
<evidence type="ECO:0000256" key="10">
    <source>
        <dbReference type="ARBA" id="ARBA00023002"/>
    </source>
</evidence>
<accession>A0A8B8LPW5</accession>
<sequence length="360" mass="39171">MAKAGVLNSSSSSSLSSLFSLFFISCIVLASHLHASAALAQPPVVNGLSFSFFSKTCPNVETIVRNHLKKVFKNDNGQAPGLLRIFFHDCFVTGCDGSLLLDAKKGEGERDQGANIGIRTEALQTIDDLRDLVHKQCGRIVSCADITALAARDAVFLSGGPDFALPLGRRDGFIINATDTRNLPSPFATTNQTINSFAAKKVFDVTDVVAFSGAHTFGRAHCGTFFNRLSPQDPTMDKTLANNLKAICPNGQSLNTANLDLRTPTIFDNKYYIDVMNRQGVFTSDQDLLNDQRTVGLVNAFAKDQNLFFQKFADAMVKLSQLGVLTGNQGEIRAKCNVINKKQSTLKSMVEEVVELTEQF</sequence>
<dbReference type="GO" id="GO:0042744">
    <property type="term" value="P:hydrogen peroxide catabolic process"/>
    <property type="evidence" value="ECO:0007669"/>
    <property type="project" value="UniProtKB-KW"/>
</dbReference>
<evidence type="ECO:0000256" key="4">
    <source>
        <dbReference type="ARBA" id="ARBA00012313"/>
    </source>
</evidence>
<dbReference type="InterPro" id="IPR010255">
    <property type="entry name" value="Haem_peroxidase_sf"/>
</dbReference>
<dbReference type="GeneID" id="113866864"/>
<evidence type="ECO:0000256" key="15">
    <source>
        <dbReference type="PIRSR" id="PIRSR600823-2"/>
    </source>
</evidence>
<evidence type="ECO:0000256" key="5">
    <source>
        <dbReference type="ARBA" id="ARBA00022559"/>
    </source>
</evidence>
<evidence type="ECO:0000256" key="14">
    <source>
        <dbReference type="PIRSR" id="PIRSR600823-1"/>
    </source>
</evidence>
<reference evidence="21" key="1">
    <citation type="journal article" date="2019" name="Toxins">
        <title>Detection of Abrin-Like and Prepropulchellin-Like Toxin Genes and Transcripts Using Whole Genome Sequencing and Full-Length Transcript Sequencing of Abrus precatorius.</title>
        <authorList>
            <person name="Hovde B.T."/>
            <person name="Daligault H.E."/>
            <person name="Hanschen E.R."/>
            <person name="Kunde Y.A."/>
            <person name="Johnson M.B."/>
            <person name="Starkenburg S.R."/>
            <person name="Johnson S.L."/>
        </authorList>
    </citation>
    <scope>NUCLEOTIDE SEQUENCE [LARGE SCALE GENOMIC DNA]</scope>
</reference>
<dbReference type="GO" id="GO:0046872">
    <property type="term" value="F:metal ion binding"/>
    <property type="evidence" value="ECO:0007669"/>
    <property type="project" value="UniProtKB-UniRule"/>
</dbReference>
<dbReference type="InterPro" id="IPR019794">
    <property type="entry name" value="Peroxidases_AS"/>
</dbReference>
<evidence type="ECO:0000256" key="11">
    <source>
        <dbReference type="ARBA" id="ARBA00023004"/>
    </source>
</evidence>
<feature type="chain" id="PRO_5034519597" description="Peroxidase" evidence="19">
    <location>
        <begin position="31"/>
        <end position="360"/>
    </location>
</feature>
<feature type="binding site" evidence="16">
    <location>
        <position position="94"/>
    </location>
    <ligand>
        <name>Ca(2+)</name>
        <dbReference type="ChEBI" id="CHEBI:29108"/>
        <label>1</label>
    </ligand>
</feature>
<dbReference type="Proteomes" id="UP000694853">
    <property type="component" value="Unplaced"/>
</dbReference>
<feature type="binding site" evidence="16">
    <location>
        <position position="89"/>
    </location>
    <ligand>
        <name>Ca(2+)</name>
        <dbReference type="ChEBI" id="CHEBI:29108"/>
        <label>1</label>
    </ligand>
</feature>
<protein>
    <recommendedName>
        <fullName evidence="4 19">Peroxidase</fullName>
        <ecNumber evidence="4 19">1.11.1.7</ecNumber>
    </recommendedName>
</protein>
<dbReference type="PROSITE" id="PS50873">
    <property type="entry name" value="PEROXIDASE_4"/>
    <property type="match status" value="1"/>
</dbReference>
<feature type="disulfide bond" evidence="18">
    <location>
        <begin position="143"/>
        <end position="336"/>
    </location>
</feature>
<reference evidence="22" key="2">
    <citation type="submission" date="2025-08" db="UniProtKB">
        <authorList>
            <consortium name="RefSeq"/>
        </authorList>
    </citation>
    <scope>IDENTIFICATION</scope>
    <source>
        <tissue evidence="22">Young leaves</tissue>
    </source>
</reference>
<dbReference type="InterPro" id="IPR000823">
    <property type="entry name" value="Peroxidase_pln"/>
</dbReference>
<evidence type="ECO:0000256" key="3">
    <source>
        <dbReference type="ARBA" id="ARBA00004613"/>
    </source>
</evidence>
<dbReference type="GO" id="GO:0140825">
    <property type="term" value="F:lactoperoxidase activity"/>
    <property type="evidence" value="ECO:0007669"/>
    <property type="project" value="UniProtKB-EC"/>
</dbReference>
<comment type="catalytic activity">
    <reaction evidence="1 19">
        <text>2 a phenolic donor + H2O2 = 2 a phenolic radical donor + 2 H2O</text>
        <dbReference type="Rhea" id="RHEA:56136"/>
        <dbReference type="ChEBI" id="CHEBI:15377"/>
        <dbReference type="ChEBI" id="CHEBI:16240"/>
        <dbReference type="ChEBI" id="CHEBI:139520"/>
        <dbReference type="ChEBI" id="CHEBI:139521"/>
        <dbReference type="EC" id="1.11.1.7"/>
    </reaction>
</comment>
<keyword evidence="19" id="KW-0376">Hydrogen peroxide</keyword>
<evidence type="ECO:0000256" key="8">
    <source>
        <dbReference type="ARBA" id="ARBA00022729"/>
    </source>
</evidence>
<feature type="binding site" evidence="16">
    <location>
        <position position="98"/>
    </location>
    <ligand>
        <name>Ca(2+)</name>
        <dbReference type="ChEBI" id="CHEBI:29108"/>
        <label>1</label>
    </ligand>
</feature>
<dbReference type="GO" id="GO:0006979">
    <property type="term" value="P:response to oxidative stress"/>
    <property type="evidence" value="ECO:0007669"/>
    <property type="project" value="UniProtKB-UniRule"/>
</dbReference>
<evidence type="ECO:0000256" key="7">
    <source>
        <dbReference type="ARBA" id="ARBA00022723"/>
    </source>
</evidence>
<dbReference type="KEGG" id="aprc:113866864"/>
<keyword evidence="10 19" id="KW-0560">Oxidoreductase</keyword>
<dbReference type="PROSITE" id="PS51257">
    <property type="entry name" value="PROKAR_LIPOPROTEIN"/>
    <property type="match status" value="1"/>
</dbReference>
<dbReference type="PRINTS" id="PR00461">
    <property type="entry name" value="PLPEROXIDASE"/>
</dbReference>
<dbReference type="SUPFAM" id="SSF48113">
    <property type="entry name" value="Heme-dependent peroxidases"/>
    <property type="match status" value="1"/>
</dbReference>
<evidence type="ECO:0000256" key="19">
    <source>
        <dbReference type="RuleBase" id="RU362060"/>
    </source>
</evidence>
<comment type="function">
    <text evidence="2">Removal of H(2)O(2), oxidation of toxic reductants, biosynthesis and degradation of lignin, suberization, auxin catabolism, response to environmental stresses such as wounding, pathogen attack and oxidative stress. These functions might be dependent on each isozyme/isoform in each plant tissue.</text>
</comment>
<dbReference type="Gene3D" id="1.10.420.10">
    <property type="entry name" value="Peroxidase, domain 2"/>
    <property type="match status" value="1"/>
</dbReference>
<feature type="binding site" evidence="16">
    <location>
        <position position="268"/>
    </location>
    <ligand>
        <name>Ca(2+)</name>
        <dbReference type="ChEBI" id="CHEBI:29108"/>
        <label>2</label>
    </ligand>
</feature>
<dbReference type="GO" id="GO:0005576">
    <property type="term" value="C:extracellular region"/>
    <property type="evidence" value="ECO:0007669"/>
    <property type="project" value="UniProtKB-SubCell"/>
</dbReference>